<dbReference type="PIRSF" id="PIRSF000524">
    <property type="entry name" value="SPT"/>
    <property type="match status" value="1"/>
</dbReference>
<comment type="caution">
    <text evidence="5">The sequence shown here is derived from an EMBL/GenBank/DDBJ whole genome shotgun (WGS) entry which is preliminary data.</text>
</comment>
<dbReference type="InterPro" id="IPR015422">
    <property type="entry name" value="PyrdxlP-dep_Trfase_small"/>
</dbReference>
<comment type="cofactor">
    <cofactor evidence="1">
        <name>pyridoxal 5'-phosphate</name>
        <dbReference type="ChEBI" id="CHEBI:597326"/>
    </cofactor>
</comment>
<evidence type="ECO:0000256" key="3">
    <source>
        <dbReference type="ARBA" id="ARBA00022898"/>
    </source>
</evidence>
<sequence length="362" mass="40362">MNNKVYFTPGPSELYPTVPQHMQEAMQQKIGSISHRSKQFQEIYASAVTGLRTLLQLPDNYEVLFVASATEVWERAIQNNVRKESFHLVNGSFSKRFYETAQELGRKAQQHEVPFGQGFHVENIEIPESAELIALIQNETSSGACIPVEQIHRFKEKAAPDALIYVDAVSSLPYPAFDFSKVDSVYFSVQKCFGLPAGLGVWLVNERCVAKAEAILAEGHSIGSYHMLPSLLEKAQANQTVETPNVLNIYLLSKVLEDMNSKSIETIRRETDSKAAQIYTYLESSNIFSPAVENPDHRSKTTIVANSTMPASEVNKHLAAFDMQVGSGYGKYKESQIRIANFPAHSEVQVVQLLTKLAELES</sequence>
<dbReference type="Gene3D" id="3.90.1150.10">
    <property type="entry name" value="Aspartate Aminotransferase, domain 1"/>
    <property type="match status" value="1"/>
</dbReference>
<dbReference type="InterPro" id="IPR000192">
    <property type="entry name" value="Aminotrans_V_dom"/>
</dbReference>
<dbReference type="Pfam" id="PF00266">
    <property type="entry name" value="Aminotran_5"/>
    <property type="match status" value="1"/>
</dbReference>
<keyword evidence="3" id="KW-0663">Pyridoxal phosphate</keyword>
<dbReference type="SUPFAM" id="SSF53383">
    <property type="entry name" value="PLP-dependent transferases"/>
    <property type="match status" value="1"/>
</dbReference>
<dbReference type="PANTHER" id="PTHR21152">
    <property type="entry name" value="AMINOTRANSFERASE CLASS V"/>
    <property type="match status" value="1"/>
</dbReference>
<gene>
    <name evidence="5" type="ORF">ACFQ2O_09855</name>
</gene>
<dbReference type="GO" id="GO:0008483">
    <property type="term" value="F:transaminase activity"/>
    <property type="evidence" value="ECO:0007669"/>
    <property type="project" value="UniProtKB-KW"/>
</dbReference>
<evidence type="ECO:0000256" key="1">
    <source>
        <dbReference type="ARBA" id="ARBA00001933"/>
    </source>
</evidence>
<dbReference type="InterPro" id="IPR015424">
    <property type="entry name" value="PyrdxlP-dep_Trfase"/>
</dbReference>
<protein>
    <submittedName>
        <fullName evidence="5">Aminotransferase class V-fold PLP-dependent enzyme</fullName>
    </submittedName>
</protein>
<proteinExistence type="inferred from homology"/>
<evidence type="ECO:0000256" key="2">
    <source>
        <dbReference type="ARBA" id="ARBA00009236"/>
    </source>
</evidence>
<dbReference type="RefSeq" id="WP_377526559.1">
    <property type="nucleotide sequence ID" value="NZ_JBHTLD010000073.1"/>
</dbReference>
<organism evidence="5 6">
    <name type="scientific">Pontibacter rugosus</name>
    <dbReference type="NCBI Taxonomy" id="1745966"/>
    <lineage>
        <taxon>Bacteria</taxon>
        <taxon>Pseudomonadati</taxon>
        <taxon>Bacteroidota</taxon>
        <taxon>Cytophagia</taxon>
        <taxon>Cytophagales</taxon>
        <taxon>Hymenobacteraceae</taxon>
        <taxon>Pontibacter</taxon>
    </lineage>
</organism>
<reference evidence="6" key="1">
    <citation type="journal article" date="2019" name="Int. J. Syst. Evol. Microbiol.">
        <title>The Global Catalogue of Microorganisms (GCM) 10K type strain sequencing project: providing services to taxonomists for standard genome sequencing and annotation.</title>
        <authorList>
            <consortium name="The Broad Institute Genomics Platform"/>
            <consortium name="The Broad Institute Genome Sequencing Center for Infectious Disease"/>
            <person name="Wu L."/>
            <person name="Ma J."/>
        </authorList>
    </citation>
    <scope>NUCLEOTIDE SEQUENCE [LARGE SCALE GENOMIC DNA]</scope>
    <source>
        <strain evidence="6">JCM 31319</strain>
    </source>
</reference>
<dbReference type="InterPro" id="IPR024169">
    <property type="entry name" value="SP_NH2Trfase/AEP_transaminase"/>
</dbReference>
<dbReference type="Proteomes" id="UP001597094">
    <property type="component" value="Unassembled WGS sequence"/>
</dbReference>
<keyword evidence="6" id="KW-1185">Reference proteome</keyword>
<keyword evidence="5" id="KW-0808">Transferase</keyword>
<evidence type="ECO:0000313" key="5">
    <source>
        <dbReference type="EMBL" id="MFD1186510.1"/>
    </source>
</evidence>
<dbReference type="InterPro" id="IPR015421">
    <property type="entry name" value="PyrdxlP-dep_Trfase_major"/>
</dbReference>
<evidence type="ECO:0000259" key="4">
    <source>
        <dbReference type="Pfam" id="PF00266"/>
    </source>
</evidence>
<feature type="domain" description="Aminotransferase class V" evidence="4">
    <location>
        <begin position="7"/>
        <end position="327"/>
    </location>
</feature>
<dbReference type="PANTHER" id="PTHR21152:SF40">
    <property type="entry name" value="ALANINE--GLYOXYLATE AMINOTRANSFERASE"/>
    <property type="match status" value="1"/>
</dbReference>
<dbReference type="EMBL" id="JBHTLD010000073">
    <property type="protein sequence ID" value="MFD1186510.1"/>
    <property type="molecule type" value="Genomic_DNA"/>
</dbReference>
<accession>A0ABW3SPE3</accession>
<keyword evidence="5" id="KW-0032">Aminotransferase</keyword>
<comment type="similarity">
    <text evidence="2">Belongs to the class-V pyridoxal-phosphate-dependent aminotransferase family.</text>
</comment>
<name>A0ABW3SPE3_9BACT</name>
<evidence type="ECO:0000313" key="6">
    <source>
        <dbReference type="Proteomes" id="UP001597094"/>
    </source>
</evidence>
<dbReference type="Gene3D" id="3.40.640.10">
    <property type="entry name" value="Type I PLP-dependent aspartate aminotransferase-like (Major domain)"/>
    <property type="match status" value="1"/>
</dbReference>